<dbReference type="InterPro" id="IPR025824">
    <property type="entry name" value="OB-fold_nuc-bd_dom"/>
</dbReference>
<reference evidence="9 10" key="1">
    <citation type="submission" date="2018-06" db="EMBL/GenBank/DDBJ databases">
        <authorList>
            <consortium name="Pathogen Informatics"/>
            <person name="Doyle S."/>
        </authorList>
    </citation>
    <scope>NUCLEOTIDE SEQUENCE [LARGE SCALE GENOMIC DNA]</scope>
    <source>
        <strain evidence="9 10">NCTC12229</strain>
    </source>
</reference>
<dbReference type="GO" id="GO:0005737">
    <property type="term" value="C:cytoplasm"/>
    <property type="evidence" value="ECO:0007669"/>
    <property type="project" value="UniProtKB-SubCell"/>
</dbReference>
<keyword evidence="1 5" id="KW-0963">Cytoplasm</keyword>
<evidence type="ECO:0000313" key="10">
    <source>
        <dbReference type="Proteomes" id="UP000254055"/>
    </source>
</evidence>
<evidence type="ECO:0000259" key="7">
    <source>
        <dbReference type="Pfam" id="PF02601"/>
    </source>
</evidence>
<organism evidence="9 10">
    <name type="scientific">Neisseria zoodegmatis</name>
    <dbReference type="NCBI Taxonomy" id="326523"/>
    <lineage>
        <taxon>Bacteria</taxon>
        <taxon>Pseudomonadati</taxon>
        <taxon>Pseudomonadota</taxon>
        <taxon>Betaproteobacteria</taxon>
        <taxon>Neisseriales</taxon>
        <taxon>Neisseriaceae</taxon>
        <taxon>Neisseria</taxon>
    </lineage>
</organism>
<evidence type="ECO:0000256" key="6">
    <source>
        <dbReference type="RuleBase" id="RU004355"/>
    </source>
</evidence>
<dbReference type="InterPro" id="IPR003753">
    <property type="entry name" value="Exonuc_VII_L"/>
</dbReference>
<keyword evidence="3 5" id="KW-0378">Hydrolase</keyword>
<accession>A0A378WV28</accession>
<dbReference type="Pfam" id="PF13742">
    <property type="entry name" value="tRNA_anti_2"/>
    <property type="match status" value="1"/>
</dbReference>
<dbReference type="GO" id="GO:0006308">
    <property type="term" value="P:DNA catabolic process"/>
    <property type="evidence" value="ECO:0007669"/>
    <property type="project" value="UniProtKB-UniRule"/>
</dbReference>
<dbReference type="PANTHER" id="PTHR30008">
    <property type="entry name" value="EXODEOXYRIBONUCLEASE 7 LARGE SUBUNIT"/>
    <property type="match status" value="1"/>
</dbReference>
<proteinExistence type="inferred from homology"/>
<dbReference type="EC" id="3.1.11.6" evidence="5"/>
<evidence type="ECO:0000256" key="2">
    <source>
        <dbReference type="ARBA" id="ARBA00022722"/>
    </source>
</evidence>
<evidence type="ECO:0000256" key="3">
    <source>
        <dbReference type="ARBA" id="ARBA00022801"/>
    </source>
</evidence>
<evidence type="ECO:0000256" key="5">
    <source>
        <dbReference type="HAMAP-Rule" id="MF_00378"/>
    </source>
</evidence>
<comment type="subunit">
    <text evidence="5">Heterooligomer composed of large and small subunits.</text>
</comment>
<dbReference type="Gene3D" id="2.40.50.1010">
    <property type="match status" value="1"/>
</dbReference>
<dbReference type="PANTHER" id="PTHR30008:SF0">
    <property type="entry name" value="EXODEOXYRIBONUCLEASE 7 LARGE SUBUNIT"/>
    <property type="match status" value="1"/>
</dbReference>
<feature type="domain" description="Exonuclease VII large subunit C-terminal" evidence="7">
    <location>
        <begin position="126"/>
        <end position="436"/>
    </location>
</feature>
<keyword evidence="4 5" id="KW-0269">Exonuclease</keyword>
<dbReference type="EMBL" id="UGRS01000002">
    <property type="protein sequence ID" value="SUA44485.1"/>
    <property type="molecule type" value="Genomic_DNA"/>
</dbReference>
<dbReference type="InterPro" id="IPR020579">
    <property type="entry name" value="Exonuc_VII_lsu_C"/>
</dbReference>
<dbReference type="RefSeq" id="WP_115134514.1">
    <property type="nucleotide sequence ID" value="NZ_UGRS01000002.1"/>
</dbReference>
<dbReference type="CDD" id="cd04489">
    <property type="entry name" value="ExoVII_LU_OBF"/>
    <property type="match status" value="1"/>
</dbReference>
<sequence>MSELFAPAAISVSELNALARSLLEDNLFGLWVAGEVSNLTRAASGHYYFSLKDSRAQVRCAMFKGTAAKLAAPLKEGDHIELTGKISIYEARGEFQITVNEVRLKGLGQLYEAYEKLKAQLQAEGVFAAERKKPLPAHPRTIGIVTSLAAAALRDVVSTLKRRAPEIPVIVYPTAVQGAGSEFQIAQAIQTASARAEADVLIVCRGGGSIEDLWAFNEEPVVRAIEACEIPVVNGVGHETDFTLADFVADVRAPTPTGAAELVSPNRLESLHKLAQAQGRLKTVLEQRYYDASQRVDWFARQIRHPQQKLNEQRNQLAALQQSLRFSMQNNHRFNVQKLARQQQTLAHLRPDISASKRDVIRFQTALRQSRLSLFTLYRQRLEKQAALLEAVSPQHILERGFSVVKNSRGQVIRSAHALKQGQKLHIMFADGETDVRVTSEHKQPDLFDYS</sequence>
<comment type="function">
    <text evidence="5">Bidirectionally degrades single-stranded DNA into large acid-insoluble oligonucleotides, which are then degraded further into small acid-soluble oligonucleotides.</text>
</comment>
<dbReference type="HAMAP" id="MF_00378">
    <property type="entry name" value="Exonuc_7_L"/>
    <property type="match status" value="1"/>
</dbReference>
<dbReference type="Pfam" id="PF02601">
    <property type="entry name" value="Exonuc_VII_L"/>
    <property type="match status" value="1"/>
</dbReference>
<dbReference type="GO" id="GO:0008855">
    <property type="term" value="F:exodeoxyribonuclease VII activity"/>
    <property type="evidence" value="ECO:0007669"/>
    <property type="project" value="UniProtKB-UniRule"/>
</dbReference>
<evidence type="ECO:0000256" key="1">
    <source>
        <dbReference type="ARBA" id="ARBA00022490"/>
    </source>
</evidence>
<dbReference type="Proteomes" id="UP000254055">
    <property type="component" value="Unassembled WGS sequence"/>
</dbReference>
<gene>
    <name evidence="5 9" type="primary">xseA</name>
    <name evidence="9" type="ORF">NCTC12229_01982</name>
</gene>
<comment type="catalytic activity">
    <reaction evidence="5 6">
        <text>Exonucleolytic cleavage in either 5'- to 3'- or 3'- to 5'-direction to yield nucleoside 5'-phosphates.</text>
        <dbReference type="EC" id="3.1.11.6"/>
    </reaction>
</comment>
<dbReference type="AlphaFoldDB" id="A0A378WV28"/>
<evidence type="ECO:0000256" key="4">
    <source>
        <dbReference type="ARBA" id="ARBA00022839"/>
    </source>
</evidence>
<dbReference type="OrthoDB" id="9802795at2"/>
<dbReference type="GO" id="GO:0003676">
    <property type="term" value="F:nucleic acid binding"/>
    <property type="evidence" value="ECO:0007669"/>
    <property type="project" value="InterPro"/>
</dbReference>
<dbReference type="GO" id="GO:0009318">
    <property type="term" value="C:exodeoxyribonuclease VII complex"/>
    <property type="evidence" value="ECO:0007669"/>
    <property type="project" value="UniProtKB-UniRule"/>
</dbReference>
<dbReference type="NCBIfam" id="TIGR00237">
    <property type="entry name" value="xseA"/>
    <property type="match status" value="1"/>
</dbReference>
<evidence type="ECO:0000259" key="8">
    <source>
        <dbReference type="Pfam" id="PF13742"/>
    </source>
</evidence>
<evidence type="ECO:0000313" key="9">
    <source>
        <dbReference type="EMBL" id="SUA44485.1"/>
    </source>
</evidence>
<name>A0A378WV28_9NEIS</name>
<comment type="subcellular location">
    <subcellularLocation>
        <location evidence="5 6">Cytoplasm</location>
    </subcellularLocation>
</comment>
<protein>
    <recommendedName>
        <fullName evidence="5">Exodeoxyribonuclease 7 large subunit</fullName>
        <ecNumber evidence="5">3.1.11.6</ecNumber>
    </recommendedName>
    <alternativeName>
        <fullName evidence="5">Exodeoxyribonuclease VII large subunit</fullName>
        <shortName evidence="5">Exonuclease VII large subunit</shortName>
    </alternativeName>
</protein>
<feature type="domain" description="OB-fold nucleic acid binding" evidence="8">
    <location>
        <begin position="10"/>
        <end position="102"/>
    </location>
</feature>
<keyword evidence="2 5" id="KW-0540">Nuclease</keyword>
<comment type="similarity">
    <text evidence="5 6">Belongs to the XseA family.</text>
</comment>